<dbReference type="OrthoDB" id="9772024at2"/>
<feature type="compositionally biased region" description="Gly residues" evidence="2">
    <location>
        <begin position="70"/>
        <end position="80"/>
    </location>
</feature>
<organism evidence="5 6">
    <name type="scientific">Ruminiclostridium papyrosolvens C7</name>
    <dbReference type="NCBI Taxonomy" id="1330534"/>
    <lineage>
        <taxon>Bacteria</taxon>
        <taxon>Bacillati</taxon>
        <taxon>Bacillota</taxon>
        <taxon>Clostridia</taxon>
        <taxon>Eubacteriales</taxon>
        <taxon>Oscillospiraceae</taxon>
        <taxon>Ruminiclostridium</taxon>
    </lineage>
</organism>
<proteinExistence type="predicted"/>
<sequence length="250" mass="27549">MKMDKLIEKLSRRLSHKNLITMIVILSVSIIAFLGVIFRNDITLPLSNLTSPVEDSNAASMPPLVVIDPGHGGSEPGAGSGQINEKDITLAISLEVEKILNEKHIDNILTRRDDTAVSLEDRTKLANEKKCSLFISIHNNSFTDPASHGILTTYNPYSPTGESNAEIMQSKLKTLGMFNRKIVPRPNLYVLRRTEMPSLLLEIGFISNKNDLKLLTSSDFQKKCAVQIVKGIEEILETNATASSESSSED</sequence>
<dbReference type="PANTHER" id="PTHR30404">
    <property type="entry name" value="N-ACETYLMURAMOYL-L-ALANINE AMIDASE"/>
    <property type="match status" value="1"/>
</dbReference>
<dbReference type="Pfam" id="PF01520">
    <property type="entry name" value="Amidase_3"/>
    <property type="match status" value="1"/>
</dbReference>
<dbReference type="GO" id="GO:0030288">
    <property type="term" value="C:outer membrane-bounded periplasmic space"/>
    <property type="evidence" value="ECO:0007669"/>
    <property type="project" value="TreeGrafter"/>
</dbReference>
<accession>U4QWZ9</accession>
<dbReference type="PANTHER" id="PTHR30404:SF0">
    <property type="entry name" value="N-ACETYLMURAMOYL-L-ALANINE AMIDASE AMIC"/>
    <property type="match status" value="1"/>
</dbReference>
<keyword evidence="3" id="KW-1133">Transmembrane helix</keyword>
<dbReference type="SMART" id="SM00646">
    <property type="entry name" value="Ami_3"/>
    <property type="match status" value="1"/>
</dbReference>
<evidence type="ECO:0000256" key="1">
    <source>
        <dbReference type="ARBA" id="ARBA00022801"/>
    </source>
</evidence>
<comment type="caution">
    <text evidence="5">The sequence shown here is derived from an EMBL/GenBank/DDBJ whole genome shotgun (WGS) entry which is preliminary data.</text>
</comment>
<feature type="domain" description="MurNAc-LAA" evidence="4">
    <location>
        <begin position="123"/>
        <end position="233"/>
    </location>
</feature>
<evidence type="ECO:0000256" key="2">
    <source>
        <dbReference type="SAM" id="MobiDB-lite"/>
    </source>
</evidence>
<evidence type="ECO:0000259" key="4">
    <source>
        <dbReference type="SMART" id="SM00646"/>
    </source>
</evidence>
<dbReference type="GO" id="GO:0009253">
    <property type="term" value="P:peptidoglycan catabolic process"/>
    <property type="evidence" value="ECO:0007669"/>
    <property type="project" value="InterPro"/>
</dbReference>
<dbReference type="EMBL" id="ATAY01000094">
    <property type="protein sequence ID" value="EPR08068.1"/>
    <property type="molecule type" value="Genomic_DNA"/>
</dbReference>
<name>U4QWZ9_9FIRM</name>
<protein>
    <submittedName>
        <fullName evidence="5">Cell wall hydrolase</fullName>
    </submittedName>
</protein>
<dbReference type="RefSeq" id="WP_020817184.1">
    <property type="nucleotide sequence ID" value="NZ_ATAY01000094.1"/>
</dbReference>
<evidence type="ECO:0000313" key="5">
    <source>
        <dbReference type="EMBL" id="EPR08068.1"/>
    </source>
</evidence>
<gene>
    <name evidence="5" type="ORF">L323_19135</name>
</gene>
<dbReference type="Gene3D" id="3.40.630.40">
    <property type="entry name" value="Zn-dependent exopeptidases"/>
    <property type="match status" value="1"/>
</dbReference>
<keyword evidence="1 5" id="KW-0378">Hydrolase</keyword>
<dbReference type="Proteomes" id="UP000016860">
    <property type="component" value="Unassembled WGS sequence"/>
</dbReference>
<feature type="transmembrane region" description="Helical" evidence="3">
    <location>
        <begin position="20"/>
        <end position="38"/>
    </location>
</feature>
<keyword evidence="3" id="KW-0812">Transmembrane</keyword>
<feature type="region of interest" description="Disordered" evidence="2">
    <location>
        <begin position="60"/>
        <end position="82"/>
    </location>
</feature>
<dbReference type="CDD" id="cd02696">
    <property type="entry name" value="MurNAc-LAA"/>
    <property type="match status" value="1"/>
</dbReference>
<reference evidence="5 6" key="1">
    <citation type="journal article" date="2013" name="Genome Announc.">
        <title>Draft Genome Sequence of the Cellulolytic Bacterium Clostridium papyrosolvens C7 (ATCC 700395).</title>
        <authorList>
            <person name="Zepeda V."/>
            <person name="Dassa B."/>
            <person name="Borovok I."/>
            <person name="Lamed R."/>
            <person name="Bayer E.A."/>
            <person name="Cate J.H."/>
        </authorList>
    </citation>
    <scope>NUCLEOTIDE SEQUENCE [LARGE SCALE GENOMIC DNA]</scope>
    <source>
        <strain evidence="5 6">C7</strain>
    </source>
</reference>
<dbReference type="AlphaFoldDB" id="U4QWZ9"/>
<dbReference type="STRING" id="1330534.L323_19135"/>
<dbReference type="SUPFAM" id="SSF53187">
    <property type="entry name" value="Zn-dependent exopeptidases"/>
    <property type="match status" value="1"/>
</dbReference>
<evidence type="ECO:0000256" key="3">
    <source>
        <dbReference type="SAM" id="Phobius"/>
    </source>
</evidence>
<dbReference type="InterPro" id="IPR002508">
    <property type="entry name" value="MurNAc-LAA_cat"/>
</dbReference>
<dbReference type="InterPro" id="IPR050695">
    <property type="entry name" value="N-acetylmuramoyl_amidase_3"/>
</dbReference>
<dbReference type="GO" id="GO:0008745">
    <property type="term" value="F:N-acetylmuramoyl-L-alanine amidase activity"/>
    <property type="evidence" value="ECO:0007669"/>
    <property type="project" value="InterPro"/>
</dbReference>
<dbReference type="PATRIC" id="fig|1330534.3.peg.3797"/>
<keyword evidence="3" id="KW-0472">Membrane</keyword>
<evidence type="ECO:0000313" key="6">
    <source>
        <dbReference type="Proteomes" id="UP000016860"/>
    </source>
</evidence>